<comment type="caution">
    <text evidence="11">The sequence shown here is derived from an EMBL/GenBank/DDBJ whole genome shotgun (WGS) entry which is preliminary data.</text>
</comment>
<dbReference type="SUPFAM" id="SSF110111">
    <property type="entry name" value="Ctag/Cox11"/>
    <property type="match status" value="1"/>
</dbReference>
<evidence type="ECO:0000256" key="5">
    <source>
        <dbReference type="ARBA" id="ARBA00022692"/>
    </source>
</evidence>
<evidence type="ECO:0000313" key="12">
    <source>
        <dbReference type="Proteomes" id="UP000886689"/>
    </source>
</evidence>
<evidence type="ECO:0000256" key="1">
    <source>
        <dbReference type="ARBA" id="ARBA00004007"/>
    </source>
</evidence>
<evidence type="ECO:0000256" key="4">
    <source>
        <dbReference type="ARBA" id="ARBA00015384"/>
    </source>
</evidence>
<protein>
    <recommendedName>
        <fullName evidence="4">Cytochrome c oxidase assembly protein CtaG</fullName>
    </recommendedName>
</protein>
<comment type="subcellular location">
    <subcellularLocation>
        <location evidence="2">Cell inner membrane</location>
        <topology evidence="2">Single-pass type II membrane protein</topology>
        <orientation evidence="2">Periplasmic side</orientation>
    </subcellularLocation>
</comment>
<dbReference type="AlphaFoldDB" id="A0A9D7JYV6"/>
<dbReference type="NCBIfam" id="NF003465">
    <property type="entry name" value="PRK05089.1"/>
    <property type="match status" value="1"/>
</dbReference>
<keyword evidence="5 10" id="KW-0812">Transmembrane</keyword>
<reference evidence="11" key="1">
    <citation type="submission" date="2020-10" db="EMBL/GenBank/DDBJ databases">
        <title>Connecting structure to function with the recovery of over 1000 high-quality activated sludge metagenome-assembled genomes encoding full-length rRNA genes using long-read sequencing.</title>
        <authorList>
            <person name="Singleton C.M."/>
            <person name="Petriglieri F."/>
            <person name="Kristensen J.M."/>
            <person name="Kirkegaard R.H."/>
            <person name="Michaelsen T.Y."/>
            <person name="Andersen M.H."/>
            <person name="Karst S.M."/>
            <person name="Dueholm M.S."/>
            <person name="Nielsen P.H."/>
            <person name="Albertsen M."/>
        </authorList>
    </citation>
    <scope>NUCLEOTIDE SEQUENCE</scope>
    <source>
        <strain evidence="11">Hirt_18-Q3-R61-65_BATAC.395</strain>
    </source>
</reference>
<dbReference type="PIRSF" id="PIRSF005413">
    <property type="entry name" value="COX11"/>
    <property type="match status" value="1"/>
</dbReference>
<sequence length="203" mass="22153">METVPSLPPSPPNHRKLIGKLLAAVAAAFAFGFALVPLYDVLCAATGFNGKTEIKRDGFGVGGFSTRQDGAAPPSRIDRSRTVTVEFTGTVMPGLSWDMRPLTFNLEVHPGEMHQVMYLVRNTSDRPITGQAVPSVSPGKAAQHFDKVDCFCFSQQLLAPGESKELPLTFIVKPEMDSDIRHVTLSYAFFNAVKDKTALNNRE</sequence>
<evidence type="ECO:0000256" key="8">
    <source>
        <dbReference type="ARBA" id="ARBA00023008"/>
    </source>
</evidence>
<dbReference type="InterPro" id="IPR007533">
    <property type="entry name" value="Cyt_c_oxidase_assmbl_CtaG"/>
</dbReference>
<comment type="function">
    <text evidence="1">Exerts its effect at some terminal stage of cytochrome c oxidase synthesis, probably by being involved in the insertion of the copper B into subunit I.</text>
</comment>
<keyword evidence="9 10" id="KW-0472">Membrane</keyword>
<comment type="similarity">
    <text evidence="3">Belongs to the COX11/CtaG family.</text>
</comment>
<dbReference type="PANTHER" id="PTHR21320">
    <property type="entry name" value="CYTOCHROME C OXIDASE ASSEMBLY PROTEIN COX11-RELATED"/>
    <property type="match status" value="1"/>
</dbReference>
<evidence type="ECO:0000256" key="2">
    <source>
        <dbReference type="ARBA" id="ARBA00004382"/>
    </source>
</evidence>
<dbReference type="GO" id="GO:0005507">
    <property type="term" value="F:copper ion binding"/>
    <property type="evidence" value="ECO:0007669"/>
    <property type="project" value="InterPro"/>
</dbReference>
<name>A0A9D7JYV6_9PROT</name>
<dbReference type="Pfam" id="PF04442">
    <property type="entry name" value="CtaG_Cox11"/>
    <property type="match status" value="1"/>
</dbReference>
<evidence type="ECO:0000256" key="10">
    <source>
        <dbReference type="SAM" id="Phobius"/>
    </source>
</evidence>
<organism evidence="11 12">
    <name type="scientific">Candidatus Proximibacter danicus</name>
    <dbReference type="NCBI Taxonomy" id="2954365"/>
    <lineage>
        <taxon>Bacteria</taxon>
        <taxon>Pseudomonadati</taxon>
        <taxon>Pseudomonadota</taxon>
        <taxon>Betaproteobacteria</taxon>
        <taxon>Candidatus Proximibacter</taxon>
    </lineage>
</organism>
<dbReference type="Gene3D" id="2.60.370.10">
    <property type="entry name" value="Ctag/Cox11"/>
    <property type="match status" value="1"/>
</dbReference>
<dbReference type="InterPro" id="IPR023471">
    <property type="entry name" value="CtaG/Cox11_dom_sf"/>
</dbReference>
<proteinExistence type="inferred from homology"/>
<evidence type="ECO:0000256" key="7">
    <source>
        <dbReference type="ARBA" id="ARBA00022989"/>
    </source>
</evidence>
<keyword evidence="6" id="KW-0735">Signal-anchor</keyword>
<feature type="transmembrane region" description="Helical" evidence="10">
    <location>
        <begin position="21"/>
        <end position="39"/>
    </location>
</feature>
<dbReference type="GO" id="GO:0005886">
    <property type="term" value="C:plasma membrane"/>
    <property type="evidence" value="ECO:0007669"/>
    <property type="project" value="UniProtKB-SubCell"/>
</dbReference>
<dbReference type="Proteomes" id="UP000886689">
    <property type="component" value="Unassembled WGS sequence"/>
</dbReference>
<keyword evidence="8" id="KW-0186">Copper</keyword>
<evidence type="ECO:0000256" key="6">
    <source>
        <dbReference type="ARBA" id="ARBA00022968"/>
    </source>
</evidence>
<evidence type="ECO:0000313" key="11">
    <source>
        <dbReference type="EMBL" id="MBK8523325.1"/>
    </source>
</evidence>
<accession>A0A9D7JYV6</accession>
<evidence type="ECO:0000256" key="3">
    <source>
        <dbReference type="ARBA" id="ARBA00009620"/>
    </source>
</evidence>
<dbReference type="PANTHER" id="PTHR21320:SF3">
    <property type="entry name" value="CYTOCHROME C OXIDASE ASSEMBLY PROTEIN COX11, MITOCHONDRIAL-RELATED"/>
    <property type="match status" value="1"/>
</dbReference>
<evidence type="ECO:0000256" key="9">
    <source>
        <dbReference type="ARBA" id="ARBA00023136"/>
    </source>
</evidence>
<dbReference type="EMBL" id="JADJUC010000003">
    <property type="protein sequence ID" value="MBK8523325.1"/>
    <property type="molecule type" value="Genomic_DNA"/>
</dbReference>
<keyword evidence="7 10" id="KW-1133">Transmembrane helix</keyword>
<gene>
    <name evidence="11" type="ORF">IPL58_03890</name>
</gene>